<comment type="caution">
    <text evidence="2">The sequence shown here is derived from an EMBL/GenBank/DDBJ whole genome shotgun (WGS) entry which is preliminary data.</text>
</comment>
<dbReference type="EMBL" id="JANVFU010000009">
    <property type="protein sequence ID" value="KAJ3742996.1"/>
    <property type="molecule type" value="Genomic_DNA"/>
</dbReference>
<sequence length="147" mass="16110">MIPVRALTTAVTVQVMRFTVHRHPPIPMDPVLMTMGTTPGEVKIHSLFDEFNNEDTFDDSRDIDTSLPVSNNSDSPGPGFNGQGHIYLSSRHGRTQASLAHFLNISATDADDNVDEALVGLVRRIPSRSGNIGGKGKRTMNERKRKG</sequence>
<evidence type="ECO:0000256" key="1">
    <source>
        <dbReference type="SAM" id="MobiDB-lite"/>
    </source>
</evidence>
<keyword evidence="3" id="KW-1185">Reference proteome</keyword>
<organism evidence="2 3">
    <name type="scientific">Lentinula detonsa</name>
    <dbReference type="NCBI Taxonomy" id="2804962"/>
    <lineage>
        <taxon>Eukaryota</taxon>
        <taxon>Fungi</taxon>
        <taxon>Dikarya</taxon>
        <taxon>Basidiomycota</taxon>
        <taxon>Agaricomycotina</taxon>
        <taxon>Agaricomycetes</taxon>
        <taxon>Agaricomycetidae</taxon>
        <taxon>Agaricales</taxon>
        <taxon>Marasmiineae</taxon>
        <taxon>Omphalotaceae</taxon>
        <taxon>Lentinula</taxon>
    </lineage>
</organism>
<evidence type="ECO:0000313" key="2">
    <source>
        <dbReference type="EMBL" id="KAJ3742996.1"/>
    </source>
</evidence>
<dbReference type="AlphaFoldDB" id="A0A9W8NYA0"/>
<feature type="compositionally biased region" description="Basic residues" evidence="1">
    <location>
        <begin position="135"/>
        <end position="147"/>
    </location>
</feature>
<gene>
    <name evidence="2" type="ORF">DFH05DRAFT_1526497</name>
</gene>
<protein>
    <submittedName>
        <fullName evidence="2">Uncharacterized protein</fullName>
    </submittedName>
</protein>
<feature type="region of interest" description="Disordered" evidence="1">
    <location>
        <begin position="128"/>
        <end position="147"/>
    </location>
</feature>
<name>A0A9W8NYA0_9AGAR</name>
<reference evidence="2 3" key="1">
    <citation type="journal article" date="2023" name="Proc. Natl. Acad. Sci. U.S.A.">
        <title>A global phylogenomic analysis of the shiitake genus Lentinula.</title>
        <authorList>
            <person name="Sierra-Patev S."/>
            <person name="Min B."/>
            <person name="Naranjo-Ortiz M."/>
            <person name="Looney B."/>
            <person name="Konkel Z."/>
            <person name="Slot J.C."/>
            <person name="Sakamoto Y."/>
            <person name="Steenwyk J.L."/>
            <person name="Rokas A."/>
            <person name="Carro J."/>
            <person name="Camarero S."/>
            <person name="Ferreira P."/>
            <person name="Molpeceres G."/>
            <person name="Ruiz-Duenas F.J."/>
            <person name="Serrano A."/>
            <person name="Henrissat B."/>
            <person name="Drula E."/>
            <person name="Hughes K.W."/>
            <person name="Mata J.L."/>
            <person name="Ishikawa N.K."/>
            <person name="Vargas-Isla R."/>
            <person name="Ushijima S."/>
            <person name="Smith C.A."/>
            <person name="Donoghue J."/>
            <person name="Ahrendt S."/>
            <person name="Andreopoulos W."/>
            <person name="He G."/>
            <person name="LaButti K."/>
            <person name="Lipzen A."/>
            <person name="Ng V."/>
            <person name="Riley R."/>
            <person name="Sandor L."/>
            <person name="Barry K."/>
            <person name="Martinez A.T."/>
            <person name="Xiao Y."/>
            <person name="Gibbons J.G."/>
            <person name="Terashima K."/>
            <person name="Grigoriev I.V."/>
            <person name="Hibbett D."/>
        </authorList>
    </citation>
    <scope>NUCLEOTIDE SEQUENCE [LARGE SCALE GENOMIC DNA]</scope>
    <source>
        <strain evidence="2 3">TFB7810</strain>
    </source>
</reference>
<proteinExistence type="predicted"/>
<feature type="region of interest" description="Disordered" evidence="1">
    <location>
        <begin position="58"/>
        <end position="83"/>
    </location>
</feature>
<dbReference type="Proteomes" id="UP001142393">
    <property type="component" value="Unassembled WGS sequence"/>
</dbReference>
<accession>A0A9W8NYA0</accession>
<evidence type="ECO:0000313" key="3">
    <source>
        <dbReference type="Proteomes" id="UP001142393"/>
    </source>
</evidence>